<dbReference type="Proteomes" id="UP000664807">
    <property type="component" value="Unassembled WGS sequence"/>
</dbReference>
<evidence type="ECO:0008006" key="3">
    <source>
        <dbReference type="Google" id="ProtNLM"/>
    </source>
</evidence>
<dbReference type="EMBL" id="JAFLNM010000004">
    <property type="protein sequence ID" value="MBO0343156.1"/>
    <property type="molecule type" value="Genomic_DNA"/>
</dbReference>
<evidence type="ECO:0000313" key="1">
    <source>
        <dbReference type="EMBL" id="MBO0343156.1"/>
    </source>
</evidence>
<protein>
    <recommendedName>
        <fullName evidence="3">PKD domain-containing protein</fullName>
    </recommendedName>
</protein>
<evidence type="ECO:0000313" key="2">
    <source>
        <dbReference type="Proteomes" id="UP000664807"/>
    </source>
</evidence>
<sequence>MELKFNKLRGITLLLVSCLIVTSCFEDNDIESDVPKVVPFVYNFTGPIVGFVSETAEYSVRPRGGSDYVWTVNGAEMAQVSGAPHKINVTFTQFDQPVSVSVSEIVANGEESETSTMNVTVFGTPCTWTIEMQDSYGDGWNGGFLSFSYDGVAAGEIALIEEEGASATKTIDIPNGSEVEVVYNSGEYDKEVTYQIYDANGTKIFNDGPSPTVGLVFNYTNECPN</sequence>
<comment type="caution">
    <text evidence="1">The sequence shown here is derived from an EMBL/GenBank/DDBJ whole genome shotgun (WGS) entry which is preliminary data.</text>
</comment>
<reference evidence="1 2" key="1">
    <citation type="submission" date="2021-03" db="EMBL/GenBank/DDBJ databases">
        <title>Muricauda lutimaris sp. nov. and Muricauda ruestringensis sp. nov, two marine members of the Flavobacteriaceae isolated from deep sea sediments of Western Pacific.</title>
        <authorList>
            <person name="Zhao S."/>
            <person name="Liu R."/>
        </authorList>
    </citation>
    <scope>NUCLEOTIDE SEQUENCE [LARGE SCALE GENOMIC DNA]</scope>
    <source>
        <strain evidence="1 2">BC31-3-A3</strain>
    </source>
</reference>
<proteinExistence type="predicted"/>
<gene>
    <name evidence="1" type="ORF">J0654_15985</name>
</gene>
<dbReference type="RefSeq" id="WP_207030122.1">
    <property type="nucleotide sequence ID" value="NZ_JAFLNM010000004.1"/>
</dbReference>
<accession>A0ABS3FJN5</accession>
<dbReference type="PROSITE" id="PS51257">
    <property type="entry name" value="PROKAR_LIPOPROTEIN"/>
    <property type="match status" value="1"/>
</dbReference>
<name>A0ABS3FJN5_9FLAO</name>
<keyword evidence="2" id="KW-1185">Reference proteome</keyword>
<organism evidence="1 2">
    <name type="scientific">Flagellimonas profundi</name>
    <dbReference type="NCBI Taxonomy" id="2915620"/>
    <lineage>
        <taxon>Bacteria</taxon>
        <taxon>Pseudomonadati</taxon>
        <taxon>Bacteroidota</taxon>
        <taxon>Flavobacteriia</taxon>
        <taxon>Flavobacteriales</taxon>
        <taxon>Flavobacteriaceae</taxon>
        <taxon>Flagellimonas</taxon>
    </lineage>
</organism>